<evidence type="ECO:0000256" key="11">
    <source>
        <dbReference type="ARBA" id="ARBA00022839"/>
    </source>
</evidence>
<dbReference type="OrthoDB" id="26491at2759"/>
<dbReference type="SMART" id="SM00279">
    <property type="entry name" value="HhH2"/>
    <property type="match status" value="1"/>
</dbReference>
<dbReference type="EC" id="3.1.-.-" evidence="17"/>
<evidence type="ECO:0000256" key="13">
    <source>
        <dbReference type="ARBA" id="ARBA00022881"/>
    </source>
</evidence>
<evidence type="ECO:0000256" key="4">
    <source>
        <dbReference type="ARBA" id="ARBA00022553"/>
    </source>
</evidence>
<evidence type="ECO:0000259" key="19">
    <source>
        <dbReference type="SMART" id="SM00484"/>
    </source>
</evidence>
<dbReference type="AlphaFoldDB" id="B4JBY6"/>
<dbReference type="GO" id="GO:0006298">
    <property type="term" value="P:mismatch repair"/>
    <property type="evidence" value="ECO:0007669"/>
    <property type="project" value="TreeGrafter"/>
</dbReference>
<evidence type="ECO:0000256" key="14">
    <source>
        <dbReference type="ARBA" id="ARBA00023125"/>
    </source>
</evidence>
<dbReference type="GO" id="GO:0006310">
    <property type="term" value="P:DNA recombination"/>
    <property type="evidence" value="ECO:0007669"/>
    <property type="project" value="TreeGrafter"/>
</dbReference>
<dbReference type="InParanoid" id="B4JBY6"/>
<dbReference type="PRINTS" id="PR00853">
    <property type="entry name" value="XPGRADSUPER"/>
</dbReference>
<feature type="compositionally biased region" description="Basic residues" evidence="18">
    <location>
        <begin position="355"/>
        <end position="366"/>
    </location>
</feature>
<dbReference type="SMR" id="B4JBY6"/>
<protein>
    <recommendedName>
        <fullName evidence="3 17">Exonuclease 1</fullName>
        <ecNumber evidence="17">3.1.-.-</ecNumber>
    </recommendedName>
</protein>
<feature type="domain" description="XPG-I" evidence="19">
    <location>
        <begin position="138"/>
        <end position="211"/>
    </location>
</feature>
<dbReference type="InterPro" id="IPR044752">
    <property type="entry name" value="PIN-like_EXO1"/>
</dbReference>
<dbReference type="eggNOG" id="KOG2518">
    <property type="taxonomic scope" value="Eukaryota"/>
</dbReference>
<dbReference type="FunFam" id="1.10.150.20:FF:000011">
    <property type="entry name" value="exonuclease 1"/>
    <property type="match status" value="1"/>
</dbReference>
<organism evidence="22">
    <name type="scientific">Drosophila grimshawi</name>
    <name type="common">Hawaiian fruit fly</name>
    <name type="synonym">Idiomyia grimshawi</name>
    <dbReference type="NCBI Taxonomy" id="7222"/>
    <lineage>
        <taxon>Eukaryota</taxon>
        <taxon>Metazoa</taxon>
        <taxon>Ecdysozoa</taxon>
        <taxon>Arthropoda</taxon>
        <taxon>Hexapoda</taxon>
        <taxon>Insecta</taxon>
        <taxon>Pterygota</taxon>
        <taxon>Neoptera</taxon>
        <taxon>Endopterygota</taxon>
        <taxon>Diptera</taxon>
        <taxon>Brachycera</taxon>
        <taxon>Muscomorpha</taxon>
        <taxon>Ephydroidea</taxon>
        <taxon>Drosophilidae</taxon>
        <taxon>Drosophila</taxon>
        <taxon>Hawaiian Drosophila</taxon>
    </lineage>
</organism>
<dbReference type="Pfam" id="PF00752">
    <property type="entry name" value="XPG_N"/>
    <property type="match status" value="1"/>
</dbReference>
<evidence type="ECO:0000256" key="6">
    <source>
        <dbReference type="ARBA" id="ARBA00022723"/>
    </source>
</evidence>
<dbReference type="CDD" id="cd09857">
    <property type="entry name" value="PIN_EXO1"/>
    <property type="match status" value="1"/>
</dbReference>
<dbReference type="FunCoup" id="B4JBY6">
    <property type="interactions" value="925"/>
</dbReference>
<dbReference type="InterPro" id="IPR029060">
    <property type="entry name" value="PIN-like_dom_sf"/>
</dbReference>
<keyword evidence="6 17" id="KW-0479">Metal-binding</keyword>
<evidence type="ECO:0000259" key="20">
    <source>
        <dbReference type="SMART" id="SM00485"/>
    </source>
</evidence>
<keyword evidence="9 17" id="KW-0228">DNA excision</keyword>
<keyword evidence="7" id="KW-0255">Endonuclease</keyword>
<keyword evidence="15 17" id="KW-0234">DNA repair</keyword>
<dbReference type="Gene3D" id="3.40.50.1010">
    <property type="entry name" value="5'-nuclease"/>
    <property type="match status" value="1"/>
</dbReference>
<dbReference type="GO" id="GO:0046872">
    <property type="term" value="F:metal ion binding"/>
    <property type="evidence" value="ECO:0007669"/>
    <property type="project" value="UniProtKB-UniRule"/>
</dbReference>
<dbReference type="HOGENOM" id="CLU_017284_1_0_1"/>
<dbReference type="Pfam" id="PF00867">
    <property type="entry name" value="XPG_I"/>
    <property type="match status" value="1"/>
</dbReference>
<comment type="cofactor">
    <cofactor evidence="17">
        <name>Mg(2+)</name>
        <dbReference type="ChEBI" id="CHEBI:18420"/>
    </cofactor>
    <text evidence="17">Binds 2 magnesium ions per subunit. They probably participate in the reaction catalyzed by the enzyme. May bind an additional third magnesium ion after substrate binding.</text>
</comment>
<name>B4JBY6_DROGR</name>
<dbReference type="SUPFAM" id="SSF88723">
    <property type="entry name" value="PIN domain-like"/>
    <property type="match status" value="1"/>
</dbReference>
<evidence type="ECO:0000256" key="3">
    <source>
        <dbReference type="ARBA" id="ARBA00020324"/>
    </source>
</evidence>
<keyword evidence="22" id="KW-1185">Reference proteome</keyword>
<dbReference type="InterPro" id="IPR019974">
    <property type="entry name" value="XPG_CS"/>
</dbReference>
<feature type="region of interest" description="Disordered" evidence="18">
    <location>
        <begin position="559"/>
        <end position="580"/>
    </location>
</feature>
<feature type="compositionally biased region" description="Polar residues" evidence="18">
    <location>
        <begin position="566"/>
        <end position="577"/>
    </location>
</feature>
<evidence type="ECO:0000256" key="9">
    <source>
        <dbReference type="ARBA" id="ARBA00022769"/>
    </source>
</evidence>
<reference evidence="21 22" key="1">
    <citation type="journal article" date="2007" name="Nature">
        <title>Evolution of genes and genomes on the Drosophila phylogeny.</title>
        <authorList>
            <consortium name="Drosophila 12 Genomes Consortium"/>
            <person name="Clark A.G."/>
            <person name="Eisen M.B."/>
            <person name="Smith D.R."/>
            <person name="Bergman C.M."/>
            <person name="Oliver B."/>
            <person name="Markow T.A."/>
            <person name="Kaufman T.C."/>
            <person name="Kellis M."/>
            <person name="Gelbart W."/>
            <person name="Iyer V.N."/>
            <person name="Pollard D.A."/>
            <person name="Sackton T.B."/>
            <person name="Larracuente A.M."/>
            <person name="Singh N.D."/>
            <person name="Abad J.P."/>
            <person name="Abt D.N."/>
            <person name="Adryan B."/>
            <person name="Aguade M."/>
            <person name="Akashi H."/>
            <person name="Anderson W.W."/>
            <person name="Aquadro C.F."/>
            <person name="Ardell D.H."/>
            <person name="Arguello R."/>
            <person name="Artieri C.G."/>
            <person name="Barbash D.A."/>
            <person name="Barker D."/>
            <person name="Barsanti P."/>
            <person name="Batterham P."/>
            <person name="Batzoglou S."/>
            <person name="Begun D."/>
            <person name="Bhutkar A."/>
            <person name="Blanco E."/>
            <person name="Bosak S.A."/>
            <person name="Bradley R.K."/>
            <person name="Brand A.D."/>
            <person name="Brent M.R."/>
            <person name="Brooks A.N."/>
            <person name="Brown R.H."/>
            <person name="Butlin R.K."/>
            <person name="Caggese C."/>
            <person name="Calvi B.R."/>
            <person name="Bernardo de Carvalho A."/>
            <person name="Caspi A."/>
            <person name="Castrezana S."/>
            <person name="Celniker S.E."/>
            <person name="Chang J.L."/>
            <person name="Chapple C."/>
            <person name="Chatterji S."/>
            <person name="Chinwalla A."/>
            <person name="Civetta A."/>
            <person name="Clifton S.W."/>
            <person name="Comeron J.M."/>
            <person name="Costello J.C."/>
            <person name="Coyne J.A."/>
            <person name="Daub J."/>
            <person name="David R.G."/>
            <person name="Delcher A.L."/>
            <person name="Delehaunty K."/>
            <person name="Do C.B."/>
            <person name="Ebling H."/>
            <person name="Edwards K."/>
            <person name="Eickbush T."/>
            <person name="Evans J.D."/>
            <person name="Filipski A."/>
            <person name="Findeiss S."/>
            <person name="Freyhult E."/>
            <person name="Fulton L."/>
            <person name="Fulton R."/>
            <person name="Garcia A.C."/>
            <person name="Gardiner A."/>
            <person name="Garfield D.A."/>
            <person name="Garvin B.E."/>
            <person name="Gibson G."/>
            <person name="Gilbert D."/>
            <person name="Gnerre S."/>
            <person name="Godfrey J."/>
            <person name="Good R."/>
            <person name="Gotea V."/>
            <person name="Gravely B."/>
            <person name="Greenberg A.J."/>
            <person name="Griffiths-Jones S."/>
            <person name="Gross S."/>
            <person name="Guigo R."/>
            <person name="Gustafson E.A."/>
            <person name="Haerty W."/>
            <person name="Hahn M.W."/>
            <person name="Halligan D.L."/>
            <person name="Halpern A.L."/>
            <person name="Halter G.M."/>
            <person name="Han M.V."/>
            <person name="Heger A."/>
            <person name="Hillier L."/>
            <person name="Hinrichs A.S."/>
            <person name="Holmes I."/>
            <person name="Hoskins R.A."/>
            <person name="Hubisz M.J."/>
            <person name="Hultmark D."/>
            <person name="Huntley M.A."/>
            <person name="Jaffe D.B."/>
            <person name="Jagadeeshan S."/>
            <person name="Jeck W.R."/>
            <person name="Johnson J."/>
            <person name="Jones C.D."/>
            <person name="Jordan W.C."/>
            <person name="Karpen G.H."/>
            <person name="Kataoka E."/>
            <person name="Keightley P.D."/>
            <person name="Kheradpour P."/>
            <person name="Kirkness E.F."/>
            <person name="Koerich L.B."/>
            <person name="Kristiansen K."/>
            <person name="Kudrna D."/>
            <person name="Kulathinal R.J."/>
            <person name="Kumar S."/>
            <person name="Kwok R."/>
            <person name="Lander E."/>
            <person name="Langley C.H."/>
            <person name="Lapoint R."/>
            <person name="Lazzaro B.P."/>
            <person name="Lee S.J."/>
            <person name="Levesque L."/>
            <person name="Li R."/>
            <person name="Lin C.F."/>
            <person name="Lin M.F."/>
            <person name="Lindblad-Toh K."/>
            <person name="Llopart A."/>
            <person name="Long M."/>
            <person name="Low L."/>
            <person name="Lozovsky E."/>
            <person name="Lu J."/>
            <person name="Luo M."/>
            <person name="Machado C.A."/>
            <person name="Makalowski W."/>
            <person name="Marzo M."/>
            <person name="Matsuda M."/>
            <person name="Matzkin L."/>
            <person name="McAllister B."/>
            <person name="McBride C.S."/>
            <person name="McKernan B."/>
            <person name="McKernan K."/>
            <person name="Mendez-Lago M."/>
            <person name="Minx P."/>
            <person name="Mollenhauer M.U."/>
            <person name="Montooth K."/>
            <person name="Mount S.M."/>
            <person name="Mu X."/>
            <person name="Myers E."/>
            <person name="Negre B."/>
            <person name="Newfeld S."/>
            <person name="Nielsen R."/>
            <person name="Noor M.A."/>
            <person name="O'Grady P."/>
            <person name="Pachter L."/>
            <person name="Papaceit M."/>
            <person name="Parisi M.J."/>
            <person name="Parisi M."/>
            <person name="Parts L."/>
            <person name="Pedersen J.S."/>
            <person name="Pesole G."/>
            <person name="Phillippy A.M."/>
            <person name="Ponting C.P."/>
            <person name="Pop M."/>
            <person name="Porcelli D."/>
            <person name="Powell J.R."/>
            <person name="Prohaska S."/>
            <person name="Pruitt K."/>
            <person name="Puig M."/>
            <person name="Quesneville H."/>
            <person name="Ram K.R."/>
            <person name="Rand D."/>
            <person name="Rasmussen M.D."/>
            <person name="Reed L.K."/>
            <person name="Reenan R."/>
            <person name="Reily A."/>
            <person name="Remington K.A."/>
            <person name="Rieger T.T."/>
            <person name="Ritchie M.G."/>
            <person name="Robin C."/>
            <person name="Rogers Y.H."/>
            <person name="Rohde C."/>
            <person name="Rozas J."/>
            <person name="Rubenfield M.J."/>
            <person name="Ruiz A."/>
            <person name="Russo S."/>
            <person name="Salzberg S.L."/>
            <person name="Sanchez-Gracia A."/>
            <person name="Saranga D.J."/>
            <person name="Sato H."/>
            <person name="Schaeffer S.W."/>
            <person name="Schatz M.C."/>
            <person name="Schlenke T."/>
            <person name="Schwartz R."/>
            <person name="Segarra C."/>
            <person name="Singh R.S."/>
            <person name="Sirot L."/>
            <person name="Sirota M."/>
            <person name="Sisneros N.B."/>
            <person name="Smith C.D."/>
            <person name="Smith T.F."/>
            <person name="Spieth J."/>
            <person name="Stage D.E."/>
            <person name="Stark A."/>
            <person name="Stephan W."/>
            <person name="Strausberg R.L."/>
            <person name="Strempel S."/>
            <person name="Sturgill D."/>
            <person name="Sutton G."/>
            <person name="Sutton G.G."/>
            <person name="Tao W."/>
            <person name="Teichmann S."/>
            <person name="Tobari Y.N."/>
            <person name="Tomimura Y."/>
            <person name="Tsolas J.M."/>
            <person name="Valente V.L."/>
            <person name="Venter E."/>
            <person name="Venter J.C."/>
            <person name="Vicario S."/>
            <person name="Vieira F.G."/>
            <person name="Vilella A.J."/>
            <person name="Villasante A."/>
            <person name="Walenz B."/>
            <person name="Wang J."/>
            <person name="Wasserman M."/>
            <person name="Watts T."/>
            <person name="Wilson D."/>
            <person name="Wilson R.K."/>
            <person name="Wing R.A."/>
            <person name="Wolfner M.F."/>
            <person name="Wong A."/>
            <person name="Wong G.K."/>
            <person name="Wu C.I."/>
            <person name="Wu G."/>
            <person name="Yamamoto D."/>
            <person name="Yang H.P."/>
            <person name="Yang S.P."/>
            <person name="Yorke J.A."/>
            <person name="Yoshida K."/>
            <person name="Zdobnov E."/>
            <person name="Zhang P."/>
            <person name="Zhang Y."/>
            <person name="Zimin A.V."/>
            <person name="Baldwin J."/>
            <person name="Abdouelleil A."/>
            <person name="Abdulkadir J."/>
            <person name="Abebe A."/>
            <person name="Abera B."/>
            <person name="Abreu J."/>
            <person name="Acer S.C."/>
            <person name="Aftuck L."/>
            <person name="Alexander A."/>
            <person name="An P."/>
            <person name="Anderson E."/>
            <person name="Anderson S."/>
            <person name="Arachi H."/>
            <person name="Azer M."/>
            <person name="Bachantsang P."/>
            <person name="Barry A."/>
            <person name="Bayul T."/>
            <person name="Berlin A."/>
            <person name="Bessette D."/>
            <person name="Bloom T."/>
            <person name="Blye J."/>
            <person name="Boguslavskiy L."/>
            <person name="Bonnet C."/>
            <person name="Boukhgalter B."/>
            <person name="Bourzgui I."/>
            <person name="Brown A."/>
            <person name="Cahill P."/>
            <person name="Channer S."/>
            <person name="Cheshatsang Y."/>
            <person name="Chuda L."/>
            <person name="Citroen M."/>
            <person name="Collymore A."/>
            <person name="Cooke P."/>
            <person name="Costello M."/>
            <person name="D'Aco K."/>
            <person name="Daza R."/>
            <person name="De Haan G."/>
            <person name="DeGray S."/>
            <person name="DeMaso C."/>
            <person name="Dhargay N."/>
            <person name="Dooley K."/>
            <person name="Dooley E."/>
            <person name="Doricent M."/>
            <person name="Dorje P."/>
            <person name="Dorjee K."/>
            <person name="Dupes A."/>
            <person name="Elong R."/>
            <person name="Falk J."/>
            <person name="Farina A."/>
            <person name="Faro S."/>
            <person name="Ferguson D."/>
            <person name="Fisher S."/>
            <person name="Foley C.D."/>
            <person name="Franke A."/>
            <person name="Friedrich D."/>
            <person name="Gadbois L."/>
            <person name="Gearin G."/>
            <person name="Gearin C.R."/>
            <person name="Giannoukos G."/>
            <person name="Goode T."/>
            <person name="Graham J."/>
            <person name="Grandbois E."/>
            <person name="Grewal S."/>
            <person name="Gyaltsen K."/>
            <person name="Hafez N."/>
            <person name="Hagos B."/>
            <person name="Hall J."/>
            <person name="Henson C."/>
            <person name="Hollinger A."/>
            <person name="Honan T."/>
            <person name="Huard M.D."/>
            <person name="Hughes L."/>
            <person name="Hurhula B."/>
            <person name="Husby M.E."/>
            <person name="Kamat A."/>
            <person name="Kanga B."/>
            <person name="Kashin S."/>
            <person name="Khazanovich D."/>
            <person name="Kisner P."/>
            <person name="Lance K."/>
            <person name="Lara M."/>
            <person name="Lee W."/>
            <person name="Lennon N."/>
            <person name="Letendre F."/>
            <person name="LeVine R."/>
            <person name="Lipovsky A."/>
            <person name="Liu X."/>
            <person name="Liu J."/>
            <person name="Liu S."/>
            <person name="Lokyitsang T."/>
            <person name="Lokyitsang Y."/>
            <person name="Lubonja R."/>
            <person name="Lui A."/>
            <person name="MacDonald P."/>
            <person name="Magnisalis V."/>
            <person name="Maru K."/>
            <person name="Matthews C."/>
            <person name="McCusker W."/>
            <person name="McDonough S."/>
            <person name="Mehta T."/>
            <person name="Meldrim J."/>
            <person name="Meneus L."/>
            <person name="Mihai O."/>
            <person name="Mihalev A."/>
            <person name="Mihova T."/>
            <person name="Mittelman R."/>
            <person name="Mlenga V."/>
            <person name="Montmayeur A."/>
            <person name="Mulrain L."/>
            <person name="Navidi A."/>
            <person name="Naylor J."/>
            <person name="Negash T."/>
            <person name="Nguyen T."/>
            <person name="Nguyen N."/>
            <person name="Nicol R."/>
            <person name="Norbu C."/>
            <person name="Norbu N."/>
            <person name="Novod N."/>
            <person name="O'Neill B."/>
            <person name="Osman S."/>
            <person name="Markiewicz E."/>
            <person name="Oyono O.L."/>
            <person name="Patti C."/>
            <person name="Phunkhang P."/>
            <person name="Pierre F."/>
            <person name="Priest M."/>
            <person name="Raghuraman S."/>
            <person name="Rege F."/>
            <person name="Reyes R."/>
            <person name="Rise C."/>
            <person name="Rogov P."/>
            <person name="Ross K."/>
            <person name="Ryan E."/>
            <person name="Settipalli S."/>
            <person name="Shea T."/>
            <person name="Sherpa N."/>
            <person name="Shi L."/>
            <person name="Shih D."/>
            <person name="Sparrow T."/>
            <person name="Spaulding J."/>
            <person name="Stalker J."/>
            <person name="Stange-Thomann N."/>
            <person name="Stavropoulos S."/>
            <person name="Stone C."/>
            <person name="Strader C."/>
            <person name="Tesfaye S."/>
            <person name="Thomson T."/>
            <person name="Thoulutsang Y."/>
            <person name="Thoulutsang D."/>
            <person name="Topham K."/>
            <person name="Topping I."/>
            <person name="Tsamla T."/>
            <person name="Vassiliev H."/>
            <person name="Vo A."/>
            <person name="Wangchuk T."/>
            <person name="Wangdi T."/>
            <person name="Weiand M."/>
            <person name="Wilkinson J."/>
            <person name="Wilson A."/>
            <person name="Yadav S."/>
            <person name="Young G."/>
            <person name="Yu Q."/>
            <person name="Zembek L."/>
            <person name="Zhong D."/>
            <person name="Zimmer A."/>
            <person name="Zwirko Z."/>
            <person name="Jaffe D.B."/>
            <person name="Alvarez P."/>
            <person name="Brockman W."/>
            <person name="Butler J."/>
            <person name="Chin C."/>
            <person name="Gnerre S."/>
            <person name="Grabherr M."/>
            <person name="Kleber M."/>
            <person name="Mauceli E."/>
            <person name="MacCallum I."/>
        </authorList>
    </citation>
    <scope>NUCLEOTIDE SEQUENCE [LARGE SCALE GENOMIC DNA]</scope>
    <source>
        <strain evidence="22">Tucson 15287-2541.00</strain>
    </source>
</reference>
<evidence type="ECO:0000256" key="1">
    <source>
        <dbReference type="ARBA" id="ARBA00004123"/>
    </source>
</evidence>
<dbReference type="InterPro" id="IPR006086">
    <property type="entry name" value="XPG-I_dom"/>
</dbReference>
<evidence type="ECO:0000256" key="8">
    <source>
        <dbReference type="ARBA" id="ARBA00022763"/>
    </source>
</evidence>
<dbReference type="GO" id="GO:0017108">
    <property type="term" value="F:5'-flap endonuclease activity"/>
    <property type="evidence" value="ECO:0007669"/>
    <property type="project" value="TreeGrafter"/>
</dbReference>
<keyword evidence="10 17" id="KW-0378">Hydrolase</keyword>
<keyword evidence="11 17" id="KW-0269">Exonuclease</keyword>
<evidence type="ECO:0000256" key="12">
    <source>
        <dbReference type="ARBA" id="ARBA00022842"/>
    </source>
</evidence>
<dbReference type="CDD" id="cd09908">
    <property type="entry name" value="H3TH_EXO1"/>
    <property type="match status" value="1"/>
</dbReference>
<evidence type="ECO:0000256" key="17">
    <source>
        <dbReference type="RuleBase" id="RU910737"/>
    </source>
</evidence>
<keyword evidence="5 17" id="KW-0540">Nuclease</keyword>
<evidence type="ECO:0000256" key="10">
    <source>
        <dbReference type="ARBA" id="ARBA00022801"/>
    </source>
</evidence>
<keyword evidence="12 17" id="KW-0460">Magnesium</keyword>
<gene>
    <name evidence="21" type="primary">Dgri\GH10168</name>
    <name evidence="21" type="ORF">Dgri_GH10168</name>
</gene>
<dbReference type="SMART" id="SM00484">
    <property type="entry name" value="XPGI"/>
    <property type="match status" value="1"/>
</dbReference>
<dbReference type="Proteomes" id="UP000001070">
    <property type="component" value="Unassembled WGS sequence"/>
</dbReference>
<dbReference type="InterPro" id="IPR008918">
    <property type="entry name" value="HhH2"/>
</dbReference>
<dbReference type="FunFam" id="3.40.50.1010:FF:000002">
    <property type="entry name" value="Exonuclease 1, putative"/>
    <property type="match status" value="1"/>
</dbReference>
<feature type="domain" description="XPG N-terminal" evidence="20">
    <location>
        <begin position="1"/>
        <end position="99"/>
    </location>
</feature>
<dbReference type="SUPFAM" id="SSF47807">
    <property type="entry name" value="5' to 3' exonuclease, C-terminal subdomain"/>
    <property type="match status" value="1"/>
</dbReference>
<accession>B4JBY6</accession>
<comment type="similarity">
    <text evidence="2 17">Belongs to the XPG/RAD2 endonuclease family. EXO1 subfamily.</text>
</comment>
<dbReference type="PANTHER" id="PTHR11081:SF8">
    <property type="entry name" value="EXONUCLEASE 1"/>
    <property type="match status" value="1"/>
</dbReference>
<evidence type="ECO:0000256" key="16">
    <source>
        <dbReference type="ARBA" id="ARBA00023242"/>
    </source>
</evidence>
<dbReference type="InterPro" id="IPR006084">
    <property type="entry name" value="XPG/Rad2"/>
</dbReference>
<keyword evidence="14 17" id="KW-0238">DNA-binding</keyword>
<dbReference type="GO" id="GO:0003677">
    <property type="term" value="F:DNA binding"/>
    <property type="evidence" value="ECO:0007669"/>
    <property type="project" value="UniProtKB-UniRule"/>
</dbReference>
<dbReference type="PhylomeDB" id="B4JBY6"/>
<evidence type="ECO:0000313" key="21">
    <source>
        <dbReference type="EMBL" id="EDW04089.1"/>
    </source>
</evidence>
<dbReference type="PROSITE" id="PS00841">
    <property type="entry name" value="XPG_1"/>
    <property type="match status" value="1"/>
</dbReference>
<dbReference type="SMART" id="SM00485">
    <property type="entry name" value="XPGN"/>
    <property type="match status" value="1"/>
</dbReference>
<dbReference type="PANTHER" id="PTHR11081">
    <property type="entry name" value="FLAP ENDONUCLEASE FAMILY MEMBER"/>
    <property type="match status" value="1"/>
</dbReference>
<dbReference type="GO" id="GO:0035312">
    <property type="term" value="F:5'-3' DNA exonuclease activity"/>
    <property type="evidence" value="ECO:0007669"/>
    <property type="project" value="UniProtKB-UniRule"/>
</dbReference>
<evidence type="ECO:0000256" key="2">
    <source>
        <dbReference type="ARBA" id="ARBA00010563"/>
    </source>
</evidence>
<evidence type="ECO:0000256" key="5">
    <source>
        <dbReference type="ARBA" id="ARBA00022722"/>
    </source>
</evidence>
<dbReference type="GO" id="GO:0005634">
    <property type="term" value="C:nucleus"/>
    <property type="evidence" value="ECO:0007669"/>
    <property type="project" value="UniProtKB-SubCell"/>
</dbReference>
<keyword evidence="16 17" id="KW-0539">Nucleus</keyword>
<evidence type="ECO:0000313" key="22">
    <source>
        <dbReference type="Proteomes" id="UP000001070"/>
    </source>
</evidence>
<sequence length="631" mass="71564">MGITGLIPFLEKASARVHLKDMRGSTVAVDTYCWLHKGVFSCAEKLARGEDTDLYVQYCLKYVQLLVSYNIKPILVFDGQHLPAKALTEQRRRESRQQSKKRAAELLRLGRVEEARSQMRRCVDVTHEMALRLIHECRELKIDCIVAPYEADAQMAWLNRAGIAQYIVTEDSDLTLFGAQRIIFKLDLSGAGLLVDAEKLHLAMGCREERFQFDKFRRMCILSGCDYLDSLPGIGLAKACKFMLKTEQDDMRIALKKIPQYLNMRNLEVDDAYIENFMKAEATFKHMYIYNPLERRMERLSALENNETDESYCSNAGSLLADNEQALHLALGNLNPFTLKRLDNWHPDRVDATKPAKHIKHSKHKSIWQSNSHQELVEQPKETKQTSCALFFKKVDFVGQTIDDEIEANQRQEQAKHTEAELFNIYSYTGKRKRSPDENATPPASPVHSKSRHSNPFAKETPRSPIVCENASLLRLLSPKKSSEDRSTRVNALKRSIFTQEQRVVEVRSRFFGAPQVATEAKTEPNTTESESKQLQVTETASDIKGNNDDDAIILLSPSCSEDDTSSQSAPVPSRQETALHVKPALAPTARRVGLSKPKTNKRTTATKTAKLAENQTKLSMFGFQQRPVLK</sequence>
<evidence type="ECO:0000256" key="15">
    <source>
        <dbReference type="ARBA" id="ARBA00023204"/>
    </source>
</evidence>
<dbReference type="EMBL" id="CH916368">
    <property type="protein sequence ID" value="EDW04089.1"/>
    <property type="molecule type" value="Genomic_DNA"/>
</dbReference>
<keyword evidence="4" id="KW-0597">Phosphoprotein</keyword>
<dbReference type="STRING" id="7222.B4JBY6"/>
<comment type="function">
    <text evidence="17">5'-&gt;3' double-stranded DNA exonuclease which may also possess a cryptic 3'-&gt;5' double-stranded DNA exonuclease activity. Functions in DNA mismatch repair.</text>
</comment>
<dbReference type="OMA" id="AQMAWLN"/>
<dbReference type="KEGG" id="dgr:6561559"/>
<comment type="subcellular location">
    <subcellularLocation>
        <location evidence="1 17">Nucleus</location>
    </subcellularLocation>
</comment>
<keyword evidence="13 17" id="KW-0267">Excision nuclease</keyword>
<feature type="region of interest" description="Disordered" evidence="18">
    <location>
        <begin position="355"/>
        <end position="379"/>
    </location>
</feature>
<keyword evidence="8 17" id="KW-0227">DNA damage</keyword>
<dbReference type="Gene3D" id="1.10.150.20">
    <property type="entry name" value="5' to 3' exonuclease, C-terminal subdomain"/>
    <property type="match status" value="1"/>
</dbReference>
<proteinExistence type="inferred from homology"/>
<feature type="region of interest" description="Disordered" evidence="18">
    <location>
        <begin position="427"/>
        <end position="464"/>
    </location>
</feature>
<evidence type="ECO:0000256" key="18">
    <source>
        <dbReference type="SAM" id="MobiDB-lite"/>
    </source>
</evidence>
<dbReference type="InterPro" id="IPR036279">
    <property type="entry name" value="5-3_exonuclease_C_sf"/>
</dbReference>
<dbReference type="InterPro" id="IPR006085">
    <property type="entry name" value="XPG_DNA_repair_N"/>
</dbReference>
<dbReference type="InterPro" id="IPR037315">
    <property type="entry name" value="EXO1_H3TH"/>
</dbReference>
<evidence type="ECO:0000256" key="7">
    <source>
        <dbReference type="ARBA" id="ARBA00022759"/>
    </source>
</evidence>